<keyword evidence="2" id="KW-1185">Reference proteome</keyword>
<dbReference type="STRING" id="1203554.HMPREF1476_01468"/>
<evidence type="ECO:0000313" key="1">
    <source>
        <dbReference type="EMBL" id="EPD98726.1"/>
    </source>
</evidence>
<sequence>MLSRHKNSIKTARVGRSRLGTALTPNQTMEQTTTSLAVPPSIACAPNTALIRVTGEDARHFLHGQFTQKIENLAGRTTLAGYCSPKGRLLAVLRAWLPGDAVMLALPAEMAEGFLKRLHMYVLRSKVTFEVVDPAPAMLIAVGEEGAKTLSALGLEMPAHGVCIEKNGFTLLGIEPSQTVPGFCAGGARALVILPAGKTAADFGLTPAPAAWALASSIAAGIPQVLPPTRETFVPQAVNLELVDGVSFSKGCYPGQEVVSRLQHLGETNRRAAVGILSAEAAAPAGAPVYAKGEEVGRVVRAVTLGGRTLVLFSATIGSLLTGITLTPDGQPLELVELPYRYRNILKTSA</sequence>
<protein>
    <submittedName>
        <fullName evidence="1">Folate-binding protein YgfZ</fullName>
    </submittedName>
</protein>
<dbReference type="AlphaFoldDB" id="S3BEA0"/>
<dbReference type="InterPro" id="IPR017703">
    <property type="entry name" value="YgfZ/GCV_T_CS"/>
</dbReference>
<dbReference type="NCBIfam" id="TIGR03317">
    <property type="entry name" value="ygfZ_signature"/>
    <property type="match status" value="1"/>
</dbReference>
<gene>
    <name evidence="1" type="ORF">HMPREF1476_01468</name>
</gene>
<evidence type="ECO:0000313" key="2">
    <source>
        <dbReference type="Proteomes" id="UP000014400"/>
    </source>
</evidence>
<dbReference type="PANTHER" id="PTHR22602">
    <property type="entry name" value="TRANSFERASE CAF17, MITOCHONDRIAL-RELATED"/>
    <property type="match status" value="1"/>
</dbReference>
<reference evidence="1 2" key="1">
    <citation type="submission" date="2013-04" db="EMBL/GenBank/DDBJ databases">
        <title>The Genome Sequence of Sutterella wadsworthensis HGA0223.</title>
        <authorList>
            <consortium name="The Broad Institute Genomics Platform"/>
            <person name="Earl A."/>
            <person name="Ward D."/>
            <person name="Feldgarden M."/>
            <person name="Gevers D."/>
            <person name="Schmidt T.M."/>
            <person name="Dover J."/>
            <person name="Dai D."/>
            <person name="Walker B."/>
            <person name="Young S."/>
            <person name="Zeng Q."/>
            <person name="Gargeya S."/>
            <person name="Fitzgerald M."/>
            <person name="Haas B."/>
            <person name="Abouelleil A."/>
            <person name="Allen A.W."/>
            <person name="Alvarado L."/>
            <person name="Arachchi H.M."/>
            <person name="Berlin A.M."/>
            <person name="Chapman S.B."/>
            <person name="Gainer-Dewar J."/>
            <person name="Goldberg J."/>
            <person name="Griggs A."/>
            <person name="Gujja S."/>
            <person name="Hansen M."/>
            <person name="Howarth C."/>
            <person name="Imamovic A."/>
            <person name="Ireland A."/>
            <person name="Larimer J."/>
            <person name="McCowan C."/>
            <person name="Murphy C."/>
            <person name="Pearson M."/>
            <person name="Poon T.W."/>
            <person name="Priest M."/>
            <person name="Roberts A."/>
            <person name="Saif S."/>
            <person name="Shea T."/>
            <person name="Sisk P."/>
            <person name="Sykes S."/>
            <person name="Wortman J."/>
            <person name="Nusbaum C."/>
            <person name="Birren B."/>
        </authorList>
    </citation>
    <scope>NUCLEOTIDE SEQUENCE [LARGE SCALE GENOMIC DNA]</scope>
    <source>
        <strain evidence="1 2">HGA0223</strain>
    </source>
</reference>
<dbReference type="InterPro" id="IPR045179">
    <property type="entry name" value="YgfZ/GcvT"/>
</dbReference>
<dbReference type="SUPFAM" id="SSF103025">
    <property type="entry name" value="Folate-binding domain"/>
    <property type="match status" value="1"/>
</dbReference>
<dbReference type="Gene3D" id="3.30.70.1400">
    <property type="entry name" value="Aminomethyltransferase beta-barrel domains"/>
    <property type="match status" value="1"/>
</dbReference>
<name>S3BEA0_9BURK</name>
<comment type="caution">
    <text evidence="1">The sequence shown here is derived from an EMBL/GenBank/DDBJ whole genome shotgun (WGS) entry which is preliminary data.</text>
</comment>
<dbReference type="PATRIC" id="fig|1203554.3.peg.1542"/>
<accession>S3BEA0</accession>
<dbReference type="eggNOG" id="COG0404">
    <property type="taxonomic scope" value="Bacteria"/>
</dbReference>
<dbReference type="Gene3D" id="2.40.30.160">
    <property type="match status" value="1"/>
</dbReference>
<dbReference type="GO" id="GO:0016226">
    <property type="term" value="P:iron-sulfur cluster assembly"/>
    <property type="evidence" value="ECO:0007669"/>
    <property type="project" value="TreeGrafter"/>
</dbReference>
<dbReference type="EMBL" id="ATCF01000021">
    <property type="protein sequence ID" value="EPD98726.1"/>
    <property type="molecule type" value="Genomic_DNA"/>
</dbReference>
<proteinExistence type="predicted"/>
<dbReference type="HOGENOM" id="CLU_007884_6_2_4"/>
<dbReference type="PANTHER" id="PTHR22602:SF0">
    <property type="entry name" value="TRANSFERASE CAF17, MITOCHONDRIAL-RELATED"/>
    <property type="match status" value="1"/>
</dbReference>
<organism evidence="1 2">
    <name type="scientific">Sutterella wadsworthensis HGA0223</name>
    <dbReference type="NCBI Taxonomy" id="1203554"/>
    <lineage>
        <taxon>Bacteria</taxon>
        <taxon>Pseudomonadati</taxon>
        <taxon>Pseudomonadota</taxon>
        <taxon>Betaproteobacteria</taxon>
        <taxon>Burkholderiales</taxon>
        <taxon>Sutterellaceae</taxon>
        <taxon>Sutterella</taxon>
    </lineage>
</organism>
<dbReference type="Proteomes" id="UP000014400">
    <property type="component" value="Unassembled WGS sequence"/>
</dbReference>